<evidence type="ECO:0000256" key="1">
    <source>
        <dbReference type="SAM" id="Phobius"/>
    </source>
</evidence>
<keyword evidence="3" id="KW-1185">Reference proteome</keyword>
<sequence length="80" mass="8568">MVASSSQAIKDRPTVTLGLSTGFTLLVSAGMLFARYVVHAMFFTITSFNVFVVAFLSAPLFAHVQISWPTRAAVLGTMIG</sequence>
<keyword evidence="1" id="KW-0812">Transmembrane</keyword>
<feature type="transmembrane region" description="Helical" evidence="1">
    <location>
        <begin position="40"/>
        <end position="62"/>
    </location>
</feature>
<dbReference type="Proteomes" id="UP000746595">
    <property type="component" value="Unassembled WGS sequence"/>
</dbReference>
<evidence type="ECO:0000313" key="2">
    <source>
        <dbReference type="EMBL" id="NKG19125.1"/>
    </source>
</evidence>
<comment type="caution">
    <text evidence="2">The sequence shown here is derived from an EMBL/GenBank/DDBJ whole genome shotgun (WGS) entry which is preliminary data.</text>
</comment>
<evidence type="ECO:0008006" key="4">
    <source>
        <dbReference type="Google" id="ProtNLM"/>
    </source>
</evidence>
<dbReference type="RefSeq" id="WP_168150161.1">
    <property type="nucleotide sequence ID" value="NZ_JAAWVT010000001.1"/>
</dbReference>
<dbReference type="EMBL" id="JAAWVT010000001">
    <property type="protein sequence ID" value="NKG19125.1"/>
    <property type="molecule type" value="Genomic_DNA"/>
</dbReference>
<feature type="transmembrane region" description="Helical" evidence="1">
    <location>
        <begin position="15"/>
        <end position="34"/>
    </location>
</feature>
<evidence type="ECO:0000313" key="3">
    <source>
        <dbReference type="Proteomes" id="UP000746595"/>
    </source>
</evidence>
<keyword evidence="1" id="KW-1133">Transmembrane helix</keyword>
<proteinExistence type="predicted"/>
<organism evidence="2 3">
    <name type="scientific">Paeniglutamicibacter terrestris</name>
    <dbReference type="NCBI Taxonomy" id="2723403"/>
    <lineage>
        <taxon>Bacteria</taxon>
        <taxon>Bacillati</taxon>
        <taxon>Actinomycetota</taxon>
        <taxon>Actinomycetes</taxon>
        <taxon>Micrococcales</taxon>
        <taxon>Micrococcaceae</taxon>
        <taxon>Paeniglutamicibacter</taxon>
    </lineage>
</organism>
<keyword evidence="1" id="KW-0472">Membrane</keyword>
<gene>
    <name evidence="2" type="ORF">HED64_00200</name>
</gene>
<name>A0ABX1G0A6_9MICC</name>
<reference evidence="2 3" key="1">
    <citation type="submission" date="2020-04" db="EMBL/GenBank/DDBJ databases">
        <title>Paeniglutamicibacter sp. ANT13_2, a novel actinomycete isolated from sediment in Antarctica.</title>
        <authorList>
            <person name="Sakdapetsiri C."/>
            <person name="Pinyakong O."/>
        </authorList>
    </citation>
    <scope>NUCLEOTIDE SEQUENCE [LARGE SCALE GENOMIC DNA]</scope>
    <source>
        <strain evidence="2 3">ANT13_2</strain>
    </source>
</reference>
<accession>A0ABX1G0A6</accession>
<protein>
    <recommendedName>
        <fullName evidence="4">MFS transporter</fullName>
    </recommendedName>
</protein>